<comment type="subcellular location">
    <subcellularLocation>
        <location evidence="1">Endomembrane system</location>
        <topology evidence="1">Multi-pass membrane protein</topology>
    </subcellularLocation>
</comment>
<dbReference type="Proteomes" id="UP000886885">
    <property type="component" value="Chromosome 2D"/>
</dbReference>
<dbReference type="InterPro" id="IPR026749">
    <property type="entry name" value="Tmem135"/>
</dbReference>
<keyword evidence="5" id="KW-0472">Membrane</keyword>
<evidence type="ECO:0000259" key="6">
    <source>
        <dbReference type="Pfam" id="PF15982"/>
    </source>
</evidence>
<dbReference type="AlphaFoldDB" id="A0A8X8ACZ5"/>
<organism evidence="7 8">
    <name type="scientific">Populus tomentosa</name>
    <name type="common">Chinese white poplar</name>
    <dbReference type="NCBI Taxonomy" id="118781"/>
    <lineage>
        <taxon>Eukaryota</taxon>
        <taxon>Viridiplantae</taxon>
        <taxon>Streptophyta</taxon>
        <taxon>Embryophyta</taxon>
        <taxon>Tracheophyta</taxon>
        <taxon>Spermatophyta</taxon>
        <taxon>Magnoliopsida</taxon>
        <taxon>eudicotyledons</taxon>
        <taxon>Gunneridae</taxon>
        <taxon>Pentapetalae</taxon>
        <taxon>rosids</taxon>
        <taxon>fabids</taxon>
        <taxon>Malpighiales</taxon>
        <taxon>Salicaceae</taxon>
        <taxon>Saliceae</taxon>
        <taxon>Populus</taxon>
    </lineage>
</organism>
<evidence type="ECO:0000256" key="1">
    <source>
        <dbReference type="ARBA" id="ARBA00004127"/>
    </source>
</evidence>
<sequence length="486" mass="53668">MSPSGDGATEVKICSDENGGFHGGYIKTHWLKSEPPFCSSSYLPGIALNPFQDSEKLARVVTASAKGFSIGAGIKGGLALFSILERLRRTRLSSTRKVEVFSNRKAIDLAIKETLRYGLFLGSFAGTFVSVDEIIAYLGGHRRTAKWRSLIAGLIAGPSMLLTGPKTQHTSLAIYILMRAAVLASRCGIKSKRFGKICKPLTWKHGDVFLMCLSSSQVLSAYILKQDSLPPSYKSFLNKHGGKDLSILQGVKDIASGLPFTNLEAIEKHYNSTGVDIKLDPEMKIPCTIIHGNQSCSAHVVSFFLQAYKRALPVYLPVYLIPALIVHRQGLLKRPCNIFGKGLLGTARSSLFLSVYCSSAWMWTCLLFRIFRWCNIPMVAIGTLPTGLALAIEKKSRRIEISLYCFARAVESFFICARDAGYLPESMNLKRADVVIFSISTAIIMHCYEQEREVFRSKYLNVLDWVFGVPRPPGDTSPRKDGLKAS</sequence>
<keyword evidence="3" id="KW-0812">Transmembrane</keyword>
<dbReference type="OrthoDB" id="291792at2759"/>
<protein>
    <recommendedName>
        <fullName evidence="6">Transmembrane protein 135 N-terminal domain-containing protein</fullName>
    </recommendedName>
</protein>
<gene>
    <name evidence="7" type="ORF">POTOM_009966</name>
</gene>
<proteinExistence type="inferred from homology"/>
<comment type="similarity">
    <text evidence="2">Belongs to the TMEM135 family.</text>
</comment>
<evidence type="ECO:0000256" key="4">
    <source>
        <dbReference type="ARBA" id="ARBA00022989"/>
    </source>
</evidence>
<evidence type="ECO:0000256" key="3">
    <source>
        <dbReference type="ARBA" id="ARBA00022692"/>
    </source>
</evidence>
<dbReference type="PANTHER" id="PTHR12459:SF15">
    <property type="entry name" value="TRANSMEMBRANE PROTEIN 135"/>
    <property type="match status" value="1"/>
</dbReference>
<feature type="domain" description="Transmembrane protein 135 N-terminal" evidence="6">
    <location>
        <begin position="295"/>
        <end position="415"/>
    </location>
</feature>
<evidence type="ECO:0000256" key="5">
    <source>
        <dbReference type="ARBA" id="ARBA00023136"/>
    </source>
</evidence>
<accession>A0A8X8ACZ5</accession>
<dbReference type="InterPro" id="IPR031926">
    <property type="entry name" value="TMEM135_N"/>
</dbReference>
<dbReference type="PANTHER" id="PTHR12459">
    <property type="entry name" value="TRANSMEMBRANE PROTEIN 135-RELATED"/>
    <property type="match status" value="1"/>
</dbReference>
<keyword evidence="8" id="KW-1185">Reference proteome</keyword>
<reference evidence="7" key="1">
    <citation type="journal article" date="2020" name="bioRxiv">
        <title>Hybrid origin of Populus tomentosa Carr. identified through genome sequencing and phylogenomic analysis.</title>
        <authorList>
            <person name="An X."/>
            <person name="Gao K."/>
            <person name="Chen Z."/>
            <person name="Li J."/>
            <person name="Yang X."/>
            <person name="Yang X."/>
            <person name="Zhou J."/>
            <person name="Guo T."/>
            <person name="Zhao T."/>
            <person name="Huang S."/>
            <person name="Miao D."/>
            <person name="Khan W.U."/>
            <person name="Rao P."/>
            <person name="Ye M."/>
            <person name="Lei B."/>
            <person name="Liao W."/>
            <person name="Wang J."/>
            <person name="Ji L."/>
            <person name="Li Y."/>
            <person name="Guo B."/>
            <person name="Mustafa N.S."/>
            <person name="Li S."/>
            <person name="Yun Q."/>
            <person name="Keller S.R."/>
            <person name="Mao J."/>
            <person name="Zhang R."/>
            <person name="Strauss S.H."/>
        </authorList>
    </citation>
    <scope>NUCLEOTIDE SEQUENCE</scope>
    <source>
        <strain evidence="7">GM15</strain>
        <tissue evidence="7">Leaf</tissue>
    </source>
</reference>
<keyword evidence="4" id="KW-1133">Transmembrane helix</keyword>
<name>A0A8X8ACZ5_POPTO</name>
<evidence type="ECO:0000313" key="7">
    <source>
        <dbReference type="EMBL" id="KAG6784277.1"/>
    </source>
</evidence>
<dbReference type="Pfam" id="PF15982">
    <property type="entry name" value="TMEM135_C_rich"/>
    <property type="match status" value="1"/>
</dbReference>
<evidence type="ECO:0000256" key="2">
    <source>
        <dbReference type="ARBA" id="ARBA00008924"/>
    </source>
</evidence>
<dbReference type="GO" id="GO:0012505">
    <property type="term" value="C:endomembrane system"/>
    <property type="evidence" value="ECO:0007669"/>
    <property type="project" value="UniProtKB-SubCell"/>
</dbReference>
<dbReference type="EMBL" id="JAAWWB010000004">
    <property type="protein sequence ID" value="KAG6784277.1"/>
    <property type="molecule type" value="Genomic_DNA"/>
</dbReference>
<comment type="caution">
    <text evidence="7">The sequence shown here is derived from an EMBL/GenBank/DDBJ whole genome shotgun (WGS) entry which is preliminary data.</text>
</comment>
<evidence type="ECO:0000313" key="8">
    <source>
        <dbReference type="Proteomes" id="UP000886885"/>
    </source>
</evidence>